<dbReference type="EMBL" id="SOZE01000005">
    <property type="protein sequence ID" value="TFF38839.1"/>
    <property type="molecule type" value="Genomic_DNA"/>
</dbReference>
<evidence type="ECO:0000313" key="1">
    <source>
        <dbReference type="EMBL" id="TFF38839.1"/>
    </source>
</evidence>
<sequence>MANTVTTMSNILEQYKIKFSTSRNYGTLNRIQSIDELMTQFIGDHYRISEVDGLLAGINRVINGDVNECEDYTQSLIIAVITPFHVKIYEDLDEYENNNSIEPRFTIPLLDFKLIVEAWRSYLNYSTLNSPI</sequence>
<protein>
    <submittedName>
        <fullName evidence="1">Uncharacterized protein</fullName>
    </submittedName>
</protein>
<proteinExistence type="predicted"/>
<dbReference type="RefSeq" id="WP_134737913.1">
    <property type="nucleotide sequence ID" value="NZ_SOZE01000005.1"/>
</dbReference>
<gene>
    <name evidence="1" type="ORF">E2R66_07495</name>
</gene>
<dbReference type="Proteomes" id="UP000297540">
    <property type="component" value="Unassembled WGS sequence"/>
</dbReference>
<organism evidence="1 2">
    <name type="scientific">Mucilaginibacter psychrotolerans</name>
    <dbReference type="NCBI Taxonomy" id="1524096"/>
    <lineage>
        <taxon>Bacteria</taxon>
        <taxon>Pseudomonadati</taxon>
        <taxon>Bacteroidota</taxon>
        <taxon>Sphingobacteriia</taxon>
        <taxon>Sphingobacteriales</taxon>
        <taxon>Sphingobacteriaceae</taxon>
        <taxon>Mucilaginibacter</taxon>
    </lineage>
</organism>
<name>A0A4Y8SIH9_9SPHI</name>
<dbReference type="AlphaFoldDB" id="A0A4Y8SIH9"/>
<comment type="caution">
    <text evidence="1">The sequence shown here is derived from an EMBL/GenBank/DDBJ whole genome shotgun (WGS) entry which is preliminary data.</text>
</comment>
<accession>A0A4Y8SIH9</accession>
<reference evidence="1 2" key="1">
    <citation type="journal article" date="2017" name="Int. J. Syst. Evol. Microbiol.">
        <title>Mucilaginibacterpsychrotolerans sp. nov., isolated from peatlands.</title>
        <authorList>
            <person name="Deng Y."/>
            <person name="Shen L."/>
            <person name="Xu B."/>
            <person name="Liu Y."/>
            <person name="Gu Z."/>
            <person name="Liu H."/>
            <person name="Zhou Y."/>
        </authorList>
    </citation>
    <scope>NUCLEOTIDE SEQUENCE [LARGE SCALE GENOMIC DNA]</scope>
    <source>
        <strain evidence="1 2">NH7-4</strain>
    </source>
</reference>
<keyword evidence="2" id="KW-1185">Reference proteome</keyword>
<evidence type="ECO:0000313" key="2">
    <source>
        <dbReference type="Proteomes" id="UP000297540"/>
    </source>
</evidence>
<dbReference type="OrthoDB" id="799046at2"/>